<evidence type="ECO:0000256" key="7">
    <source>
        <dbReference type="ARBA" id="ARBA00023053"/>
    </source>
</evidence>
<dbReference type="EMBL" id="BMAW01036400">
    <property type="protein sequence ID" value="GFU43863.1"/>
    <property type="molecule type" value="Genomic_DNA"/>
</dbReference>
<comment type="similarity">
    <text evidence="2 12">Belongs to the amiloride-sensitive sodium channel (TC 1.A.6) family.</text>
</comment>
<dbReference type="InterPro" id="IPR001873">
    <property type="entry name" value="ENaC"/>
</dbReference>
<keyword evidence="8 12" id="KW-0406">Ion transport</keyword>
<evidence type="ECO:0000256" key="9">
    <source>
        <dbReference type="ARBA" id="ARBA00023136"/>
    </source>
</evidence>
<gene>
    <name evidence="13" type="primary">AVEN_53670_1</name>
    <name evidence="13" type="ORF">NPIL_321731</name>
</gene>
<reference evidence="13" key="1">
    <citation type="submission" date="2020-08" db="EMBL/GenBank/DDBJ databases">
        <title>Multicomponent nature underlies the extraordinary mechanical properties of spider dragline silk.</title>
        <authorList>
            <person name="Kono N."/>
            <person name="Nakamura H."/>
            <person name="Mori M."/>
            <person name="Yoshida Y."/>
            <person name="Ohtoshi R."/>
            <person name="Malay A.D."/>
            <person name="Moran D.A.P."/>
            <person name="Tomita M."/>
            <person name="Numata K."/>
            <person name="Arakawa K."/>
        </authorList>
    </citation>
    <scope>NUCLEOTIDE SEQUENCE</scope>
</reference>
<dbReference type="Gene3D" id="1.10.287.770">
    <property type="entry name" value="YojJ-like"/>
    <property type="match status" value="1"/>
</dbReference>
<comment type="caution">
    <text evidence="13">The sequence shown here is derived from an EMBL/GenBank/DDBJ whole genome shotgun (WGS) entry which is preliminary data.</text>
</comment>
<dbReference type="GO" id="GO:0016020">
    <property type="term" value="C:membrane"/>
    <property type="evidence" value="ECO:0007669"/>
    <property type="project" value="UniProtKB-SubCell"/>
</dbReference>
<dbReference type="GO" id="GO:0005272">
    <property type="term" value="F:sodium channel activity"/>
    <property type="evidence" value="ECO:0007669"/>
    <property type="project" value="UniProtKB-KW"/>
</dbReference>
<evidence type="ECO:0000256" key="1">
    <source>
        <dbReference type="ARBA" id="ARBA00004141"/>
    </source>
</evidence>
<accession>A0A8X6R2P7</accession>
<evidence type="ECO:0000256" key="2">
    <source>
        <dbReference type="ARBA" id="ARBA00007193"/>
    </source>
</evidence>
<dbReference type="Pfam" id="PF00858">
    <property type="entry name" value="ASC"/>
    <property type="match status" value="1"/>
</dbReference>
<evidence type="ECO:0000256" key="6">
    <source>
        <dbReference type="ARBA" id="ARBA00022989"/>
    </source>
</evidence>
<dbReference type="Proteomes" id="UP000887013">
    <property type="component" value="Unassembled WGS sequence"/>
</dbReference>
<keyword evidence="7" id="KW-0915">Sodium</keyword>
<evidence type="ECO:0000256" key="3">
    <source>
        <dbReference type="ARBA" id="ARBA00022448"/>
    </source>
</evidence>
<evidence type="ECO:0000256" key="11">
    <source>
        <dbReference type="ARBA" id="ARBA00023303"/>
    </source>
</evidence>
<protein>
    <submittedName>
        <fullName evidence="13">Uncharacterized protein</fullName>
    </submittedName>
</protein>
<keyword evidence="5 12" id="KW-0812">Transmembrane</keyword>
<sequence>MLEKPKRMCKRSVCRKDANLNNILNECRRNCKVNCRKLIFHYEIVDRSLASIPIGSPDLQVLSDQIKINIVIKNPEVIVMSHKPLYNAMDIFSYVGGLMGCWLGISVWTCTGIAETTFWTFLNFLKQYVMKSRHSPSAGNQSFFRRQHHNTLLSKYSIKGIRVAKKLLKQNPGII</sequence>
<evidence type="ECO:0000256" key="10">
    <source>
        <dbReference type="ARBA" id="ARBA00023201"/>
    </source>
</evidence>
<keyword evidence="6" id="KW-1133">Transmembrane helix</keyword>
<organism evidence="13 14">
    <name type="scientific">Nephila pilipes</name>
    <name type="common">Giant wood spider</name>
    <name type="synonym">Nephila maculata</name>
    <dbReference type="NCBI Taxonomy" id="299642"/>
    <lineage>
        <taxon>Eukaryota</taxon>
        <taxon>Metazoa</taxon>
        <taxon>Ecdysozoa</taxon>
        <taxon>Arthropoda</taxon>
        <taxon>Chelicerata</taxon>
        <taxon>Arachnida</taxon>
        <taxon>Araneae</taxon>
        <taxon>Araneomorphae</taxon>
        <taxon>Entelegynae</taxon>
        <taxon>Araneoidea</taxon>
        <taxon>Nephilidae</taxon>
        <taxon>Nephila</taxon>
    </lineage>
</organism>
<comment type="subcellular location">
    <subcellularLocation>
        <location evidence="1">Membrane</location>
        <topology evidence="1">Multi-pass membrane protein</topology>
    </subcellularLocation>
</comment>
<evidence type="ECO:0000256" key="8">
    <source>
        <dbReference type="ARBA" id="ARBA00023065"/>
    </source>
</evidence>
<keyword evidence="11 12" id="KW-0407">Ion channel</keyword>
<keyword evidence="3 12" id="KW-0813">Transport</keyword>
<evidence type="ECO:0000313" key="13">
    <source>
        <dbReference type="EMBL" id="GFU43863.1"/>
    </source>
</evidence>
<keyword evidence="4 12" id="KW-0894">Sodium channel</keyword>
<evidence type="ECO:0000256" key="12">
    <source>
        <dbReference type="RuleBase" id="RU000679"/>
    </source>
</evidence>
<name>A0A8X6R2P7_NEPPI</name>
<evidence type="ECO:0000256" key="5">
    <source>
        <dbReference type="ARBA" id="ARBA00022692"/>
    </source>
</evidence>
<keyword evidence="14" id="KW-1185">Reference proteome</keyword>
<evidence type="ECO:0000256" key="4">
    <source>
        <dbReference type="ARBA" id="ARBA00022461"/>
    </source>
</evidence>
<evidence type="ECO:0000313" key="14">
    <source>
        <dbReference type="Proteomes" id="UP000887013"/>
    </source>
</evidence>
<dbReference type="OrthoDB" id="6437007at2759"/>
<dbReference type="AlphaFoldDB" id="A0A8X6R2P7"/>
<keyword evidence="10 12" id="KW-0739">Sodium transport</keyword>
<proteinExistence type="inferred from homology"/>
<keyword evidence="9" id="KW-0472">Membrane</keyword>